<evidence type="ECO:0000313" key="2">
    <source>
        <dbReference type="Proteomes" id="UP000469452"/>
    </source>
</evidence>
<name>A0A6A5AR14_APHAT</name>
<gene>
    <name evidence="1" type="ORF">AaE_003959</name>
</gene>
<organism evidence="1 2">
    <name type="scientific">Aphanomyces astaci</name>
    <name type="common">Crayfish plague agent</name>
    <dbReference type="NCBI Taxonomy" id="112090"/>
    <lineage>
        <taxon>Eukaryota</taxon>
        <taxon>Sar</taxon>
        <taxon>Stramenopiles</taxon>
        <taxon>Oomycota</taxon>
        <taxon>Saprolegniomycetes</taxon>
        <taxon>Saprolegniales</taxon>
        <taxon>Verrucalvaceae</taxon>
        <taxon>Aphanomyces</taxon>
    </lineage>
</organism>
<accession>A0A6A5AR14</accession>
<dbReference type="EMBL" id="VJMI01009653">
    <property type="protein sequence ID" value="KAF0758382.1"/>
    <property type="molecule type" value="Genomic_DNA"/>
</dbReference>
<sequence>MQTQSASQVDIAAVTSLLQWKSKSKSDRHADESSSIALAQQLLADEATVAAIERTLHISRTRVLQAMLEYAVFLATKGDSSPSTSAHSFLFLSKAMLQTTSYQLSLLSCTQLLQAMSRVLAEHAAACRINSSSFDDALIDSLSAVFVRLFEAVSTATFVPRFGNFKPPTDVYATFFHSSLTSLLALAAAAPSPTISSFGLAILKTHHALQTNQTNKKKVFLACKQSLATLVTLRASTAALLP</sequence>
<dbReference type="Proteomes" id="UP000469452">
    <property type="component" value="Unassembled WGS sequence"/>
</dbReference>
<evidence type="ECO:0000313" key="1">
    <source>
        <dbReference type="EMBL" id="KAF0758382.1"/>
    </source>
</evidence>
<comment type="caution">
    <text evidence="1">The sequence shown here is derived from an EMBL/GenBank/DDBJ whole genome shotgun (WGS) entry which is preliminary data.</text>
</comment>
<proteinExistence type="predicted"/>
<reference evidence="1 2" key="1">
    <citation type="submission" date="2019-06" db="EMBL/GenBank/DDBJ databases">
        <title>Genomics analysis of Aphanomyces spp. identifies a new class of oomycete effector associated with host adaptation.</title>
        <authorList>
            <person name="Gaulin E."/>
        </authorList>
    </citation>
    <scope>NUCLEOTIDE SEQUENCE [LARGE SCALE GENOMIC DNA]</scope>
    <source>
        <strain evidence="1 2">E</strain>
    </source>
</reference>
<dbReference type="AlphaFoldDB" id="A0A6A5AR14"/>
<feature type="non-terminal residue" evidence="1">
    <location>
        <position position="242"/>
    </location>
</feature>
<protein>
    <submittedName>
        <fullName evidence="1">Uncharacterized protein</fullName>
    </submittedName>
</protein>